<comment type="caution">
    <text evidence="9">The sequence shown here is derived from an EMBL/GenBank/DDBJ whole genome shotgun (WGS) entry which is preliminary data.</text>
</comment>
<dbReference type="EMBL" id="BAAAZR010000038">
    <property type="protein sequence ID" value="GAA3835091.1"/>
    <property type="molecule type" value="Genomic_DNA"/>
</dbReference>
<dbReference type="PANTHER" id="PTHR30151:SF0">
    <property type="entry name" value="ABC TRANSPORTER PERMEASE PROTEIN MJ0413-RELATED"/>
    <property type="match status" value="1"/>
</dbReference>
<name>A0ABP7J541_9ACTN</name>
<evidence type="ECO:0000256" key="4">
    <source>
        <dbReference type="ARBA" id="ARBA00022692"/>
    </source>
</evidence>
<keyword evidence="2 7" id="KW-0813">Transport</keyword>
<evidence type="ECO:0000313" key="10">
    <source>
        <dbReference type="Proteomes" id="UP001500888"/>
    </source>
</evidence>
<protein>
    <submittedName>
        <fullName evidence="9">ABC transporter permease</fullName>
    </submittedName>
</protein>
<keyword evidence="4 7" id="KW-0812">Transmembrane</keyword>
<dbReference type="InterPro" id="IPR000515">
    <property type="entry name" value="MetI-like"/>
</dbReference>
<keyword evidence="3" id="KW-1003">Cell membrane</keyword>
<dbReference type="PANTHER" id="PTHR30151">
    <property type="entry name" value="ALKANE SULFONATE ABC TRANSPORTER-RELATED, MEMBRANE SUBUNIT"/>
    <property type="match status" value="1"/>
</dbReference>
<evidence type="ECO:0000256" key="7">
    <source>
        <dbReference type="RuleBase" id="RU363032"/>
    </source>
</evidence>
<keyword evidence="6 7" id="KW-0472">Membrane</keyword>
<feature type="transmembrane region" description="Helical" evidence="7">
    <location>
        <begin position="27"/>
        <end position="44"/>
    </location>
</feature>
<dbReference type="PROSITE" id="PS50928">
    <property type="entry name" value="ABC_TM1"/>
    <property type="match status" value="1"/>
</dbReference>
<evidence type="ECO:0000256" key="2">
    <source>
        <dbReference type="ARBA" id="ARBA00022448"/>
    </source>
</evidence>
<sequence>MVRGVVGAAGLLAVAEALGRSGLVDPVLLPPISTVLAAAFQLVVNPEFLADISGTLTVWGGGLLVAVLIAAPLGVLLGTLPAAELAVRPLIEFLRPIPSVVLIPLVTLLMPWDHGIKGTVVVYAAVWPVLINTMYGLRDVDPVAKDTLRSFGFGELAILRRVSLPSAAPFVFTGVRVATAIALIVTISAELLAGGADGIGAFMIRAQSGLRTDIMLAATVWTGILGFAANAVLVRAHRWAFRWHVTKAGGA</sequence>
<keyword evidence="10" id="KW-1185">Reference proteome</keyword>
<feature type="transmembrane region" description="Helical" evidence="7">
    <location>
        <begin position="170"/>
        <end position="193"/>
    </location>
</feature>
<feature type="transmembrane region" description="Helical" evidence="7">
    <location>
        <begin position="56"/>
        <end position="81"/>
    </location>
</feature>
<gene>
    <name evidence="9" type="ORF">GCM10022226_65730</name>
</gene>
<dbReference type="Gene3D" id="1.10.3720.10">
    <property type="entry name" value="MetI-like"/>
    <property type="match status" value="1"/>
</dbReference>
<evidence type="ECO:0000256" key="1">
    <source>
        <dbReference type="ARBA" id="ARBA00004651"/>
    </source>
</evidence>
<reference evidence="10" key="1">
    <citation type="journal article" date="2019" name="Int. J. Syst. Evol. Microbiol.">
        <title>The Global Catalogue of Microorganisms (GCM) 10K type strain sequencing project: providing services to taxonomists for standard genome sequencing and annotation.</title>
        <authorList>
            <consortium name="The Broad Institute Genomics Platform"/>
            <consortium name="The Broad Institute Genome Sequencing Center for Infectious Disease"/>
            <person name="Wu L."/>
            <person name="Ma J."/>
        </authorList>
    </citation>
    <scope>NUCLEOTIDE SEQUENCE [LARGE SCALE GENOMIC DNA]</scope>
    <source>
        <strain evidence="10">JCM 16908</strain>
    </source>
</reference>
<dbReference type="CDD" id="cd06261">
    <property type="entry name" value="TM_PBP2"/>
    <property type="match status" value="1"/>
</dbReference>
<evidence type="ECO:0000313" key="9">
    <source>
        <dbReference type="EMBL" id="GAA3835091.1"/>
    </source>
</evidence>
<evidence type="ECO:0000256" key="6">
    <source>
        <dbReference type="ARBA" id="ARBA00023136"/>
    </source>
</evidence>
<keyword evidence="5 7" id="KW-1133">Transmembrane helix</keyword>
<organism evidence="9 10">
    <name type="scientific">Sphaerisporangium flaviroseum</name>
    <dbReference type="NCBI Taxonomy" id="509199"/>
    <lineage>
        <taxon>Bacteria</taxon>
        <taxon>Bacillati</taxon>
        <taxon>Actinomycetota</taxon>
        <taxon>Actinomycetes</taxon>
        <taxon>Streptosporangiales</taxon>
        <taxon>Streptosporangiaceae</taxon>
        <taxon>Sphaerisporangium</taxon>
    </lineage>
</organism>
<dbReference type="SUPFAM" id="SSF161098">
    <property type="entry name" value="MetI-like"/>
    <property type="match status" value="1"/>
</dbReference>
<dbReference type="Pfam" id="PF00528">
    <property type="entry name" value="BPD_transp_1"/>
    <property type="match status" value="1"/>
</dbReference>
<feature type="transmembrane region" description="Helical" evidence="7">
    <location>
        <begin position="93"/>
        <end position="112"/>
    </location>
</feature>
<dbReference type="InterPro" id="IPR035906">
    <property type="entry name" value="MetI-like_sf"/>
</dbReference>
<comment type="similarity">
    <text evidence="7">Belongs to the binding-protein-dependent transport system permease family.</text>
</comment>
<feature type="transmembrane region" description="Helical" evidence="7">
    <location>
        <begin position="214"/>
        <end position="234"/>
    </location>
</feature>
<evidence type="ECO:0000256" key="3">
    <source>
        <dbReference type="ARBA" id="ARBA00022475"/>
    </source>
</evidence>
<evidence type="ECO:0000259" key="8">
    <source>
        <dbReference type="PROSITE" id="PS50928"/>
    </source>
</evidence>
<feature type="transmembrane region" description="Helical" evidence="7">
    <location>
        <begin position="119"/>
        <end position="137"/>
    </location>
</feature>
<feature type="domain" description="ABC transmembrane type-1" evidence="8">
    <location>
        <begin position="52"/>
        <end position="233"/>
    </location>
</feature>
<evidence type="ECO:0000256" key="5">
    <source>
        <dbReference type="ARBA" id="ARBA00022989"/>
    </source>
</evidence>
<comment type="subcellular location">
    <subcellularLocation>
        <location evidence="1 7">Cell membrane</location>
        <topology evidence="1 7">Multi-pass membrane protein</topology>
    </subcellularLocation>
</comment>
<dbReference type="Proteomes" id="UP001500888">
    <property type="component" value="Unassembled WGS sequence"/>
</dbReference>
<accession>A0ABP7J541</accession>
<proteinExistence type="inferred from homology"/>